<comment type="caution">
    <text evidence="2">The sequence shown here is derived from an EMBL/GenBank/DDBJ whole genome shotgun (WGS) entry which is preliminary data.</text>
</comment>
<dbReference type="GO" id="GO:0043197">
    <property type="term" value="C:dendritic spine"/>
    <property type="evidence" value="ECO:0007669"/>
    <property type="project" value="TreeGrafter"/>
</dbReference>
<organism evidence="2 3">
    <name type="scientific">Protopolystoma xenopodis</name>
    <dbReference type="NCBI Taxonomy" id="117903"/>
    <lineage>
        <taxon>Eukaryota</taxon>
        <taxon>Metazoa</taxon>
        <taxon>Spiralia</taxon>
        <taxon>Lophotrochozoa</taxon>
        <taxon>Platyhelminthes</taxon>
        <taxon>Monogenea</taxon>
        <taxon>Polyopisthocotylea</taxon>
        <taxon>Polystomatidea</taxon>
        <taxon>Polystomatidae</taxon>
        <taxon>Protopolystoma</taxon>
    </lineage>
</organism>
<dbReference type="InterPro" id="IPR051569">
    <property type="entry name" value="SHANK"/>
</dbReference>
<proteinExistence type="predicted"/>
<evidence type="ECO:0000313" key="3">
    <source>
        <dbReference type="Proteomes" id="UP000784294"/>
    </source>
</evidence>
<dbReference type="SMART" id="SM00228">
    <property type="entry name" value="PDZ"/>
    <property type="match status" value="1"/>
</dbReference>
<dbReference type="GO" id="GO:0014069">
    <property type="term" value="C:postsynaptic density"/>
    <property type="evidence" value="ECO:0007669"/>
    <property type="project" value="TreeGrafter"/>
</dbReference>
<dbReference type="InterPro" id="IPR001478">
    <property type="entry name" value="PDZ"/>
</dbReference>
<feature type="domain" description="PDZ" evidence="1">
    <location>
        <begin position="1"/>
        <end position="62"/>
    </location>
</feature>
<dbReference type="Pfam" id="PF17820">
    <property type="entry name" value="PDZ_6"/>
    <property type="match status" value="1"/>
</dbReference>
<dbReference type="GO" id="GO:0030160">
    <property type="term" value="F:synaptic receptor adaptor activity"/>
    <property type="evidence" value="ECO:0007669"/>
    <property type="project" value="TreeGrafter"/>
</dbReference>
<dbReference type="EMBL" id="CAAALY010115767">
    <property type="protein sequence ID" value="VEL30806.1"/>
    <property type="molecule type" value="Genomic_DNA"/>
</dbReference>
<accession>A0A3S5CLF7</accession>
<dbReference type="Proteomes" id="UP000784294">
    <property type="component" value="Unassembled WGS sequence"/>
</dbReference>
<dbReference type="GO" id="GO:0045211">
    <property type="term" value="C:postsynaptic membrane"/>
    <property type="evidence" value="ECO:0007669"/>
    <property type="project" value="TreeGrafter"/>
</dbReference>
<dbReference type="Gene3D" id="2.30.42.10">
    <property type="match status" value="1"/>
</dbReference>
<name>A0A3S5CLF7_9PLAT</name>
<dbReference type="GO" id="GO:0035255">
    <property type="term" value="F:ionotropic glutamate receptor binding"/>
    <property type="evidence" value="ECO:0007669"/>
    <property type="project" value="TreeGrafter"/>
</dbReference>
<dbReference type="PANTHER" id="PTHR24135:SF28">
    <property type="entry name" value="LD13733P"/>
    <property type="match status" value="1"/>
</dbReference>
<sequence>MPALQYLEQIEENSVAYRAGLRPGDYILEVNGTNVATMSHEGVVDLIRQSGDMLAMKVLTVERQILSKEKNKNLEFGSK</sequence>
<gene>
    <name evidence="2" type="ORF">PXEA_LOCUS24246</name>
</gene>
<reference evidence="2" key="1">
    <citation type="submission" date="2018-11" db="EMBL/GenBank/DDBJ databases">
        <authorList>
            <consortium name="Pathogen Informatics"/>
        </authorList>
    </citation>
    <scope>NUCLEOTIDE SEQUENCE</scope>
</reference>
<dbReference type="PANTHER" id="PTHR24135">
    <property type="entry name" value="SH3 AND MULTIPLE ANKYRIN REPEAT DOMAINS PROTEIN"/>
    <property type="match status" value="1"/>
</dbReference>
<dbReference type="PROSITE" id="PS50106">
    <property type="entry name" value="PDZ"/>
    <property type="match status" value="1"/>
</dbReference>
<protein>
    <recommendedName>
        <fullName evidence="1">PDZ domain-containing protein</fullName>
    </recommendedName>
</protein>
<dbReference type="InterPro" id="IPR036034">
    <property type="entry name" value="PDZ_sf"/>
</dbReference>
<evidence type="ECO:0000259" key="1">
    <source>
        <dbReference type="PROSITE" id="PS50106"/>
    </source>
</evidence>
<dbReference type="OrthoDB" id="445896at2759"/>
<dbReference type="SUPFAM" id="SSF50156">
    <property type="entry name" value="PDZ domain-like"/>
    <property type="match status" value="1"/>
</dbReference>
<dbReference type="AlphaFoldDB" id="A0A3S5CLF7"/>
<keyword evidence="3" id="KW-1185">Reference proteome</keyword>
<evidence type="ECO:0000313" key="2">
    <source>
        <dbReference type="EMBL" id="VEL30806.1"/>
    </source>
</evidence>
<dbReference type="InterPro" id="IPR041489">
    <property type="entry name" value="PDZ_6"/>
</dbReference>